<keyword evidence="3" id="KW-1185">Reference proteome</keyword>
<evidence type="ECO:0000313" key="3">
    <source>
        <dbReference type="Proteomes" id="UP000645828"/>
    </source>
</evidence>
<keyword evidence="1" id="KW-0472">Membrane</keyword>
<feature type="transmembrane region" description="Helical" evidence="1">
    <location>
        <begin position="83"/>
        <end position="103"/>
    </location>
</feature>
<accession>A0A811YBB5</accession>
<feature type="transmembrane region" description="Helical" evidence="1">
    <location>
        <begin position="109"/>
        <end position="131"/>
    </location>
</feature>
<protein>
    <submittedName>
        <fullName evidence="2">(raccoon dog) hypothetical protein</fullName>
    </submittedName>
</protein>
<reference evidence="2" key="1">
    <citation type="submission" date="2020-12" db="EMBL/GenBank/DDBJ databases">
        <authorList>
            <consortium name="Molecular Ecology Group"/>
        </authorList>
    </citation>
    <scope>NUCLEOTIDE SEQUENCE</scope>
    <source>
        <strain evidence="2">TBG_1078</strain>
    </source>
</reference>
<proteinExistence type="predicted"/>
<name>A0A811YBB5_NYCPR</name>
<sequence length="133" mass="15484">MKYYLFSFSNVLPLFPNQVSLCSTTTSILSVFFFPFTFFQIENSSMMVQNCDATGFGFLFQYSFGLYCYKLPSLNCFCFVPKIVDHCAFLFICVYLNFISSLISSLTHWLFSSMLFSLRVFVVFPIFFFVIDV</sequence>
<evidence type="ECO:0000256" key="1">
    <source>
        <dbReference type="SAM" id="Phobius"/>
    </source>
</evidence>
<dbReference type="Proteomes" id="UP000645828">
    <property type="component" value="Unassembled WGS sequence"/>
</dbReference>
<keyword evidence="1" id="KW-1133">Transmembrane helix</keyword>
<gene>
    <name evidence="2" type="ORF">NYPRO_LOCUS5839</name>
</gene>
<organism evidence="2 3">
    <name type="scientific">Nyctereutes procyonoides</name>
    <name type="common">Raccoon dog</name>
    <name type="synonym">Canis procyonoides</name>
    <dbReference type="NCBI Taxonomy" id="34880"/>
    <lineage>
        <taxon>Eukaryota</taxon>
        <taxon>Metazoa</taxon>
        <taxon>Chordata</taxon>
        <taxon>Craniata</taxon>
        <taxon>Vertebrata</taxon>
        <taxon>Euteleostomi</taxon>
        <taxon>Mammalia</taxon>
        <taxon>Eutheria</taxon>
        <taxon>Laurasiatheria</taxon>
        <taxon>Carnivora</taxon>
        <taxon>Caniformia</taxon>
        <taxon>Canidae</taxon>
        <taxon>Nyctereutes</taxon>
    </lineage>
</organism>
<comment type="caution">
    <text evidence="2">The sequence shown here is derived from an EMBL/GenBank/DDBJ whole genome shotgun (WGS) entry which is preliminary data.</text>
</comment>
<keyword evidence="1" id="KW-0812">Transmembrane</keyword>
<dbReference type="EMBL" id="CAJHUB010000670">
    <property type="protein sequence ID" value="CAD7673045.1"/>
    <property type="molecule type" value="Genomic_DNA"/>
</dbReference>
<feature type="transmembrane region" description="Helical" evidence="1">
    <location>
        <begin position="21"/>
        <end position="41"/>
    </location>
</feature>
<dbReference type="AlphaFoldDB" id="A0A811YBB5"/>
<evidence type="ECO:0000313" key="2">
    <source>
        <dbReference type="EMBL" id="CAD7673045.1"/>
    </source>
</evidence>